<dbReference type="Gene3D" id="2.30.30.40">
    <property type="entry name" value="SH3 Domains"/>
    <property type="match status" value="1"/>
</dbReference>
<dbReference type="PANTHER" id="PTHR43395">
    <property type="entry name" value="SENSOR HISTIDINE KINASE CHEA"/>
    <property type="match status" value="1"/>
</dbReference>
<evidence type="ECO:0000256" key="2">
    <source>
        <dbReference type="ARBA" id="ARBA00012438"/>
    </source>
</evidence>
<dbReference type="InterPro" id="IPR002545">
    <property type="entry name" value="CheW-lke_dom"/>
</dbReference>
<evidence type="ECO:0000313" key="4">
    <source>
        <dbReference type="EMBL" id="HDL60542.1"/>
    </source>
</evidence>
<dbReference type="EMBL" id="DRDR01000161">
    <property type="protein sequence ID" value="HDL60542.1"/>
    <property type="molecule type" value="Genomic_DNA"/>
</dbReference>
<dbReference type="EC" id="2.7.13.3" evidence="2"/>
<dbReference type="PANTHER" id="PTHR43395:SF1">
    <property type="entry name" value="CHEMOTAXIS PROTEIN CHEA"/>
    <property type="match status" value="1"/>
</dbReference>
<dbReference type="GO" id="GO:0006935">
    <property type="term" value="P:chemotaxis"/>
    <property type="evidence" value="ECO:0007669"/>
    <property type="project" value="InterPro"/>
</dbReference>
<dbReference type="GO" id="GO:0007165">
    <property type="term" value="P:signal transduction"/>
    <property type="evidence" value="ECO:0007669"/>
    <property type="project" value="InterPro"/>
</dbReference>
<feature type="non-terminal residue" evidence="4">
    <location>
        <position position="1"/>
    </location>
</feature>
<dbReference type="InterPro" id="IPR051315">
    <property type="entry name" value="Bact_Chemotaxis_CheA"/>
</dbReference>
<dbReference type="Proteomes" id="UP000886381">
    <property type="component" value="Unassembled WGS sequence"/>
</dbReference>
<accession>A0A7V0LUT4</accession>
<reference evidence="4" key="1">
    <citation type="journal article" date="2020" name="mSystems">
        <title>Genome- and Community-Level Interaction Insights into Carbon Utilization and Element Cycling Functions of Hydrothermarchaeota in Hydrothermal Sediment.</title>
        <authorList>
            <person name="Zhou Z."/>
            <person name="Liu Y."/>
            <person name="Xu W."/>
            <person name="Pan J."/>
            <person name="Luo Z.H."/>
            <person name="Li M."/>
        </authorList>
    </citation>
    <scope>NUCLEOTIDE SEQUENCE [LARGE SCALE GENOMIC DNA]</scope>
    <source>
        <strain evidence="4">HyVt-28</strain>
    </source>
</reference>
<comment type="catalytic activity">
    <reaction evidence="1">
        <text>ATP + protein L-histidine = ADP + protein N-phospho-L-histidine.</text>
        <dbReference type="EC" id="2.7.13.3"/>
    </reaction>
</comment>
<organism evidence="4">
    <name type="scientific">candidate division WOR-3 bacterium</name>
    <dbReference type="NCBI Taxonomy" id="2052148"/>
    <lineage>
        <taxon>Bacteria</taxon>
        <taxon>Bacteria division WOR-3</taxon>
    </lineage>
</organism>
<gene>
    <name evidence="4" type="ORF">ENH14_03700</name>
</gene>
<name>A0A7V0LUT4_UNCW3</name>
<dbReference type="PROSITE" id="PS50851">
    <property type="entry name" value="CHEW"/>
    <property type="match status" value="1"/>
</dbReference>
<evidence type="ECO:0000259" key="3">
    <source>
        <dbReference type="PROSITE" id="PS50851"/>
    </source>
</evidence>
<comment type="caution">
    <text evidence="4">The sequence shown here is derived from an EMBL/GenBank/DDBJ whole genome shotgun (WGS) entry which is preliminary data.</text>
</comment>
<dbReference type="GO" id="GO:0004673">
    <property type="term" value="F:protein histidine kinase activity"/>
    <property type="evidence" value="ECO:0007669"/>
    <property type="project" value="UniProtKB-EC"/>
</dbReference>
<dbReference type="SUPFAM" id="SSF50341">
    <property type="entry name" value="CheW-like"/>
    <property type="match status" value="1"/>
</dbReference>
<feature type="domain" description="CheW-like" evidence="3">
    <location>
        <begin position="1"/>
        <end position="58"/>
    </location>
</feature>
<protein>
    <recommendedName>
        <fullName evidence="2">histidine kinase</fullName>
        <ecNumber evidence="2">2.7.13.3</ecNumber>
    </recommendedName>
</protein>
<dbReference type="AlphaFoldDB" id="A0A7V0LUT4"/>
<dbReference type="InterPro" id="IPR036061">
    <property type="entry name" value="CheW-like_dom_sf"/>
</dbReference>
<dbReference type="Pfam" id="PF01584">
    <property type="entry name" value="CheW"/>
    <property type="match status" value="1"/>
</dbReference>
<sequence>AQKVAIGVDELLNKKDIVIKSLGKMLSNIREFAGATILGDGRVVLIIDINNLFGGISGGL</sequence>
<evidence type="ECO:0000256" key="1">
    <source>
        <dbReference type="ARBA" id="ARBA00000085"/>
    </source>
</evidence>
<proteinExistence type="predicted"/>